<organism evidence="1 2">
    <name type="scientific">Mycoplasmopsis gallinarum</name>
    <dbReference type="NCBI Taxonomy" id="29557"/>
    <lineage>
        <taxon>Bacteria</taxon>
        <taxon>Bacillati</taxon>
        <taxon>Mycoplasmatota</taxon>
        <taxon>Mycoplasmoidales</taxon>
        <taxon>Metamycoplasmataceae</taxon>
        <taxon>Mycoplasmopsis</taxon>
    </lineage>
</organism>
<dbReference type="Proteomes" id="UP000076983">
    <property type="component" value="Unassembled WGS sequence"/>
</dbReference>
<sequence>MKIKFKSIADHSVDTDKNIIEFEAESEFEIFTDNSNNESIEYLTYQFLEPSKGIANRIEINQNQINIFAGDTTLILKKNEKTANSYISVNNQKFVLISLLHDVEITDNKQTFKYELFAANETLIGKFEISIERI</sequence>
<dbReference type="PATRIC" id="fig|29557.3.peg.553"/>
<proteinExistence type="predicted"/>
<evidence type="ECO:0008006" key="3">
    <source>
        <dbReference type="Google" id="ProtNLM"/>
    </source>
</evidence>
<dbReference type="OrthoDB" id="399212at2"/>
<accession>A0A168R852</accession>
<evidence type="ECO:0000313" key="1">
    <source>
        <dbReference type="EMBL" id="OAB48701.1"/>
    </source>
</evidence>
<protein>
    <recommendedName>
        <fullName evidence="3">DUF1934 domain-containing protein</fullName>
    </recommendedName>
</protein>
<gene>
    <name evidence="1" type="ORF">MGALLINA_05470</name>
</gene>
<dbReference type="STRING" id="29557.MGALLINA_05470"/>
<dbReference type="EMBL" id="LVLH01000046">
    <property type="protein sequence ID" value="OAB48701.1"/>
    <property type="molecule type" value="Genomic_DNA"/>
</dbReference>
<name>A0A168R852_9BACT</name>
<dbReference type="AlphaFoldDB" id="A0A168R852"/>
<comment type="caution">
    <text evidence="1">The sequence shown here is derived from an EMBL/GenBank/DDBJ whole genome shotgun (WGS) entry which is preliminary data.</text>
</comment>
<dbReference type="RefSeq" id="WP_063626314.1">
    <property type="nucleotide sequence ID" value="NZ_LVLH01000046.1"/>
</dbReference>
<keyword evidence="2" id="KW-1185">Reference proteome</keyword>
<reference evidence="1 2" key="1">
    <citation type="submission" date="2016-03" db="EMBL/GenBank/DDBJ databases">
        <title>Genome sequence of Mycoplasma gallinarum strain Mgn_IPT.</title>
        <authorList>
            <person name="Yacoub E."/>
            <person name="Sirand-Pugnet P."/>
            <person name="Barre A."/>
            <person name="Maurier F."/>
            <person name="Blanchard A."/>
            <person name="Ben Abdelmoumen B.M."/>
        </authorList>
    </citation>
    <scope>NUCLEOTIDE SEQUENCE [LARGE SCALE GENOMIC DNA]</scope>
    <source>
        <strain evidence="1 2">Mgn_IPT</strain>
    </source>
</reference>
<evidence type="ECO:0000313" key="2">
    <source>
        <dbReference type="Proteomes" id="UP000076983"/>
    </source>
</evidence>